<dbReference type="Proteomes" id="UP000229612">
    <property type="component" value="Unassembled WGS sequence"/>
</dbReference>
<feature type="transmembrane region" description="Helical" evidence="1">
    <location>
        <begin position="59"/>
        <end position="75"/>
    </location>
</feature>
<evidence type="ECO:0000313" key="2">
    <source>
        <dbReference type="EMBL" id="PIR85622.1"/>
    </source>
</evidence>
<keyword evidence="1" id="KW-0812">Transmembrane</keyword>
<feature type="transmembrane region" description="Helical" evidence="1">
    <location>
        <begin position="12"/>
        <end position="29"/>
    </location>
</feature>
<dbReference type="Pfam" id="PF20619">
    <property type="entry name" value="DUF6804"/>
    <property type="match status" value="1"/>
</dbReference>
<reference evidence="3" key="1">
    <citation type="submission" date="2017-09" db="EMBL/GenBank/DDBJ databases">
        <title>Depth-based differentiation of microbial function through sediment-hosted aquifers and enrichment of novel symbionts in the deep terrestrial subsurface.</title>
        <authorList>
            <person name="Probst A.J."/>
            <person name="Ladd B."/>
            <person name="Jarett J.K."/>
            <person name="Geller-Mcgrath D.E."/>
            <person name="Sieber C.M.K."/>
            <person name="Emerson J.B."/>
            <person name="Anantharaman K."/>
            <person name="Thomas B.C."/>
            <person name="Malmstrom R."/>
            <person name="Stieglmeier M."/>
            <person name="Klingl A."/>
            <person name="Woyke T."/>
            <person name="Ryan C.M."/>
            <person name="Banfield J.F."/>
        </authorList>
    </citation>
    <scope>NUCLEOTIDE SEQUENCE [LARGE SCALE GENOMIC DNA]</scope>
</reference>
<protein>
    <submittedName>
        <fullName evidence="2">Uncharacterized protein</fullName>
    </submittedName>
</protein>
<keyword evidence="1" id="KW-1133">Transmembrane helix</keyword>
<proteinExistence type="predicted"/>
<name>A0A2H0UGU6_9BACT</name>
<sequence>MITEEQRLNRVLFSKISAVALLIAIVPIWPYFFYQALKFIVFGTSAYSAHLYNKEHKKGWMLTMISIAIVFNPINPLYFGHFLWSIVDGIVAVMFFKSPK</sequence>
<comment type="caution">
    <text evidence="2">The sequence shown here is derived from an EMBL/GenBank/DDBJ whole genome shotgun (WGS) entry which is preliminary data.</text>
</comment>
<dbReference type="EMBL" id="PFBG01000037">
    <property type="protein sequence ID" value="PIR85622.1"/>
    <property type="molecule type" value="Genomic_DNA"/>
</dbReference>
<accession>A0A2H0UGU6</accession>
<keyword evidence="1" id="KW-0472">Membrane</keyword>
<organism evidence="2 3">
    <name type="scientific">Candidatus Kaiserbacteria bacterium CG10_big_fil_rev_8_21_14_0_10_44_10</name>
    <dbReference type="NCBI Taxonomy" id="1974606"/>
    <lineage>
        <taxon>Bacteria</taxon>
        <taxon>Candidatus Kaiseribacteriota</taxon>
    </lineage>
</organism>
<gene>
    <name evidence="2" type="ORF">COU14_03340</name>
</gene>
<dbReference type="AlphaFoldDB" id="A0A2H0UGU6"/>
<dbReference type="InterPro" id="IPR046548">
    <property type="entry name" value="DUF6804"/>
</dbReference>
<evidence type="ECO:0000313" key="3">
    <source>
        <dbReference type="Proteomes" id="UP000229612"/>
    </source>
</evidence>
<evidence type="ECO:0000256" key="1">
    <source>
        <dbReference type="SAM" id="Phobius"/>
    </source>
</evidence>